<feature type="region of interest" description="Disordered" evidence="1">
    <location>
        <begin position="1"/>
        <end position="57"/>
    </location>
</feature>
<accession>A0A0P7TXP6</accession>
<sequence length="246" mass="28354">MDHACHAMDDVTAQPPSRLPRLKRRRRSSEEEETLLNARATRSRTEPNRIGSRKKQRNVVSMKRAAAISLLVLGLAPWLVRGAPPTCYSRVLGLSKSITSLVERLQRHNRTRGCMDMLPRIYLDVHNSCITHKLRDFIFMLENFPTQYCRERHGITFLKRKVLKLYTIISRMCYRVRWLEERGTPGHAGSRGRTRSHLSPTSALTLAVYLSSLQDLVYFTDDCDALESGRSVPRYGEDRLELLQES</sequence>
<evidence type="ECO:0000313" key="2">
    <source>
        <dbReference type="EMBL" id="KPP62335.1"/>
    </source>
</evidence>
<dbReference type="Proteomes" id="UP000034805">
    <property type="component" value="Unassembled WGS sequence"/>
</dbReference>
<dbReference type="STRING" id="113540.ENSSFOP00015008425"/>
<dbReference type="AlphaFoldDB" id="A0A0P7TXP6"/>
<evidence type="ECO:0000313" key="3">
    <source>
        <dbReference type="Proteomes" id="UP000034805"/>
    </source>
</evidence>
<organism evidence="2 3">
    <name type="scientific">Scleropages formosus</name>
    <name type="common">Asian bonytongue</name>
    <name type="synonym">Osteoglossum formosum</name>
    <dbReference type="NCBI Taxonomy" id="113540"/>
    <lineage>
        <taxon>Eukaryota</taxon>
        <taxon>Metazoa</taxon>
        <taxon>Chordata</taxon>
        <taxon>Craniata</taxon>
        <taxon>Vertebrata</taxon>
        <taxon>Euteleostomi</taxon>
        <taxon>Actinopterygii</taxon>
        <taxon>Neopterygii</taxon>
        <taxon>Teleostei</taxon>
        <taxon>Osteoglossocephala</taxon>
        <taxon>Osteoglossomorpha</taxon>
        <taxon>Osteoglossiformes</taxon>
        <taxon>Osteoglossidae</taxon>
        <taxon>Scleropages</taxon>
    </lineage>
</organism>
<dbReference type="PANTHER" id="PTHR15974">
    <property type="entry name" value="CYTOKINE-LIKE PROTEIN 1"/>
    <property type="match status" value="1"/>
</dbReference>
<dbReference type="GO" id="GO:0045944">
    <property type="term" value="P:positive regulation of transcription by RNA polymerase II"/>
    <property type="evidence" value="ECO:0007669"/>
    <property type="project" value="TreeGrafter"/>
</dbReference>
<name>A0A0P7TXP6_SCLFO</name>
<evidence type="ECO:0000256" key="1">
    <source>
        <dbReference type="SAM" id="MobiDB-lite"/>
    </source>
</evidence>
<gene>
    <name evidence="2" type="ORF">Z043_119489</name>
</gene>
<protein>
    <submittedName>
        <fullName evidence="2">Cytokine-like protein 1-like</fullName>
    </submittedName>
</protein>
<reference evidence="2 3" key="1">
    <citation type="submission" date="2015-08" db="EMBL/GenBank/DDBJ databases">
        <title>The genome of the Asian arowana (Scleropages formosus).</title>
        <authorList>
            <person name="Tan M.H."/>
            <person name="Gan H.M."/>
            <person name="Croft L.J."/>
            <person name="Austin C.M."/>
        </authorList>
    </citation>
    <scope>NUCLEOTIDE SEQUENCE [LARGE SCALE GENOMIC DNA]</scope>
    <source>
        <strain evidence="2">Aro1</strain>
    </source>
</reference>
<dbReference type="InterPro" id="IPR029253">
    <property type="entry name" value="CYTL1"/>
</dbReference>
<comment type="caution">
    <text evidence="2">The sequence shown here is derived from an EMBL/GenBank/DDBJ whole genome shotgun (WGS) entry which is preliminary data.</text>
</comment>
<dbReference type="EMBL" id="JARO02008781">
    <property type="protein sequence ID" value="KPP62335.1"/>
    <property type="molecule type" value="Genomic_DNA"/>
</dbReference>
<proteinExistence type="predicted"/>
<dbReference type="PANTHER" id="PTHR15974:SF0">
    <property type="entry name" value="CYTOKINE-LIKE PROTEIN 1"/>
    <property type="match status" value="1"/>
</dbReference>
<dbReference type="Pfam" id="PF15153">
    <property type="entry name" value="CYTL1"/>
    <property type="match status" value="1"/>
</dbReference>